<accession>A0ABS7DG73</accession>
<feature type="domain" description="Carbohydrate kinase FGGY C-terminal" evidence="5">
    <location>
        <begin position="276"/>
        <end position="474"/>
    </location>
</feature>
<dbReference type="Gene3D" id="3.30.420.40">
    <property type="match status" value="2"/>
</dbReference>
<dbReference type="CDD" id="cd07809">
    <property type="entry name" value="ASKHA_NBD_FGGY_BaXK-like"/>
    <property type="match status" value="1"/>
</dbReference>
<dbReference type="EMBL" id="JAGFNY010000014">
    <property type="protein sequence ID" value="MBW7570297.1"/>
    <property type="molecule type" value="Genomic_DNA"/>
</dbReference>
<dbReference type="Pfam" id="PF02782">
    <property type="entry name" value="FGGY_C"/>
    <property type="match status" value="1"/>
</dbReference>
<dbReference type="InterPro" id="IPR018484">
    <property type="entry name" value="FGGY_N"/>
</dbReference>
<keyword evidence="3 6" id="KW-0418">Kinase</keyword>
<protein>
    <submittedName>
        <fullName evidence="6">FGGY-family carbohydrate kinase</fullName>
    </submittedName>
</protein>
<keyword evidence="2" id="KW-0808">Transferase</keyword>
<dbReference type="RefSeq" id="WP_219937520.1">
    <property type="nucleotide sequence ID" value="NZ_JAGFNY010000014.1"/>
</dbReference>
<evidence type="ECO:0000256" key="1">
    <source>
        <dbReference type="ARBA" id="ARBA00009156"/>
    </source>
</evidence>
<evidence type="ECO:0000259" key="5">
    <source>
        <dbReference type="Pfam" id="PF02782"/>
    </source>
</evidence>
<dbReference type="PANTHER" id="PTHR43095:SF5">
    <property type="entry name" value="XYLULOSE KINASE"/>
    <property type="match status" value="1"/>
</dbReference>
<comment type="caution">
    <text evidence="6">The sequence shown here is derived from an EMBL/GenBank/DDBJ whole genome shotgun (WGS) entry which is preliminary data.</text>
</comment>
<name>A0ABS7DG73_9GAMM</name>
<evidence type="ECO:0000313" key="6">
    <source>
        <dbReference type="EMBL" id="MBW7570297.1"/>
    </source>
</evidence>
<evidence type="ECO:0000259" key="4">
    <source>
        <dbReference type="Pfam" id="PF00370"/>
    </source>
</evidence>
<evidence type="ECO:0000256" key="2">
    <source>
        <dbReference type="ARBA" id="ARBA00022679"/>
    </source>
</evidence>
<feature type="domain" description="Carbohydrate kinase FGGY N-terminal" evidence="4">
    <location>
        <begin position="15"/>
        <end position="240"/>
    </location>
</feature>
<dbReference type="GO" id="GO:0016301">
    <property type="term" value="F:kinase activity"/>
    <property type="evidence" value="ECO:0007669"/>
    <property type="project" value="UniProtKB-KW"/>
</dbReference>
<reference evidence="6 7" key="1">
    <citation type="submission" date="2021-03" db="EMBL/GenBank/DDBJ databases">
        <title>Succinivibrio sp. nov. isolated from feces of cow.</title>
        <authorList>
            <person name="Choi J.-Y."/>
        </authorList>
    </citation>
    <scope>NUCLEOTIDE SEQUENCE [LARGE SCALE GENOMIC DNA]</scope>
    <source>
        <strain evidence="6 7">AGMB01872</strain>
    </source>
</reference>
<gene>
    <name evidence="6" type="ORF">J5V48_05245</name>
</gene>
<organism evidence="6 7">
    <name type="scientific">Succinivibrio faecicola</name>
    <dbReference type="NCBI Taxonomy" id="2820300"/>
    <lineage>
        <taxon>Bacteria</taxon>
        <taxon>Pseudomonadati</taxon>
        <taxon>Pseudomonadota</taxon>
        <taxon>Gammaproteobacteria</taxon>
        <taxon>Aeromonadales</taxon>
        <taxon>Succinivibrionaceae</taxon>
        <taxon>Succinivibrio</taxon>
    </lineage>
</organism>
<dbReference type="InterPro" id="IPR043129">
    <property type="entry name" value="ATPase_NBD"/>
</dbReference>
<dbReference type="PANTHER" id="PTHR43095">
    <property type="entry name" value="SUGAR KINASE"/>
    <property type="match status" value="1"/>
</dbReference>
<dbReference type="SUPFAM" id="SSF53067">
    <property type="entry name" value="Actin-like ATPase domain"/>
    <property type="match status" value="2"/>
</dbReference>
<keyword evidence="7" id="KW-1185">Reference proteome</keyword>
<proteinExistence type="inferred from homology"/>
<dbReference type="InterPro" id="IPR050406">
    <property type="entry name" value="FGGY_Carb_Kinase"/>
</dbReference>
<evidence type="ECO:0000313" key="7">
    <source>
        <dbReference type="Proteomes" id="UP000731465"/>
    </source>
</evidence>
<dbReference type="Proteomes" id="UP000731465">
    <property type="component" value="Unassembled WGS sequence"/>
</dbReference>
<sequence length="533" mass="58620">MSDINSLILQGKCSLGIEFGSTRIKAVLIDPTNFAPVAQGSHEWENRLENGLWTYHIDDIWGGLQHCYSELVKDVKEKYKADLKAVASLGISAMMHGYMAFDKDDNHLAQFRTWRNSNTTKAAEILTDTFQFNIPERWSISHLYQCILDKEEHVKNVAFFTTLAGYVHYKLTGQKVLGIGDAAGMFPIDSYTKNYNEKYLMQFNEILAKENMPYKLEELLPKVLCAGDNAGTFTEQGAKLLDPTGNLQPGCILCPPEGDAGTGMVATNSVAVRTGNVSAGTSIFAMVVLEKALSKLHREIDNVTTPDGMQVAMVHANNCTSDLNAWVGLFADFLKVANIKMDMNTLFKTLYEEALNNGAKDCDGIISYGYFSGENITSVPEGRPLLARMPNSNFNIANLFRANLYTSLGAIKLGMNILKSEQVKIDKLLGHGGLFKTPRVGQSIMADALNTPVWVMTTAGEGGAWGIAVLAAYSVQNTKNESLSEFLDNNVFKDAVGEKIDPDKAGSDGFDKFLERYVLCLGIEKQAVSCLKR</sequence>
<dbReference type="InterPro" id="IPR018485">
    <property type="entry name" value="FGGY_C"/>
</dbReference>
<dbReference type="Pfam" id="PF00370">
    <property type="entry name" value="FGGY_N"/>
    <property type="match status" value="1"/>
</dbReference>
<evidence type="ECO:0000256" key="3">
    <source>
        <dbReference type="ARBA" id="ARBA00022777"/>
    </source>
</evidence>
<comment type="similarity">
    <text evidence="1">Belongs to the FGGY kinase family.</text>
</comment>